<dbReference type="OrthoDB" id="7301144at2"/>
<comment type="similarity">
    <text evidence="1">Belongs to the short-chain dehydrogenases/reductases (SDR) family.</text>
</comment>
<reference evidence="4 5" key="1">
    <citation type="submission" date="2018-11" db="EMBL/GenBank/DDBJ databases">
        <title>Genomic Encyclopedia of Type Strains, Phase IV (KMG-IV): sequencing the most valuable type-strain genomes for metagenomic binning, comparative biology and taxonomic classification.</title>
        <authorList>
            <person name="Goeker M."/>
        </authorList>
    </citation>
    <scope>NUCLEOTIDE SEQUENCE [LARGE SCALE GENOMIC DNA]</scope>
    <source>
        <strain evidence="4 5">DSM 16974</strain>
    </source>
</reference>
<dbReference type="CDD" id="cd05233">
    <property type="entry name" value="SDR_c"/>
    <property type="match status" value="1"/>
</dbReference>
<dbReference type="Gene3D" id="3.40.50.720">
    <property type="entry name" value="NAD(P)-binding Rossmann-like Domain"/>
    <property type="match status" value="1"/>
</dbReference>
<organism evidence="4 5">
    <name type="scientific">Marinimicrobium koreense</name>
    <dbReference type="NCBI Taxonomy" id="306545"/>
    <lineage>
        <taxon>Bacteria</taxon>
        <taxon>Pseudomonadati</taxon>
        <taxon>Pseudomonadota</taxon>
        <taxon>Gammaproteobacteria</taxon>
        <taxon>Cellvibrionales</taxon>
        <taxon>Cellvibrionaceae</taxon>
        <taxon>Marinimicrobium</taxon>
    </lineage>
</organism>
<accession>A0A3N1P1X5</accession>
<dbReference type="Proteomes" id="UP000273643">
    <property type="component" value="Unassembled WGS sequence"/>
</dbReference>
<proteinExistence type="inferred from homology"/>
<protein>
    <submittedName>
        <fullName evidence="4">Short-subunit dehydrogenase</fullName>
    </submittedName>
</protein>
<dbReference type="EMBL" id="RJUK01000001">
    <property type="protein sequence ID" value="ROQ21531.1"/>
    <property type="molecule type" value="Genomic_DNA"/>
</dbReference>
<dbReference type="SUPFAM" id="SSF51735">
    <property type="entry name" value="NAD(P)-binding Rossmann-fold domains"/>
    <property type="match status" value="1"/>
</dbReference>
<evidence type="ECO:0000313" key="4">
    <source>
        <dbReference type="EMBL" id="ROQ21531.1"/>
    </source>
</evidence>
<sequence>MVWCNQRWLILGASGGIGEALGEQMARKGARLLLASRSPTPCRAEGSTYVRIDLASEDVEAQMADICQRYPDIDGVIHCAGQGLFAAVEQTPLQELERLWRVNLRSAYAVARCFSSYFRQRGHGELVFIGSTFGSIGFPGYSAYCATKFALRGLTEALRREWADSGIAVRYIAPRATRTGMNSPAVVAMNRALGNRSDSPEAVALAIVRTIERKRGRRYLGWPERLFVAVNNLIPAVVDTALRRKLSIIQSYLKSEY</sequence>
<evidence type="ECO:0000256" key="2">
    <source>
        <dbReference type="ARBA" id="ARBA00023002"/>
    </source>
</evidence>
<gene>
    <name evidence="4" type="ORF">EDC38_2155</name>
</gene>
<evidence type="ECO:0000313" key="5">
    <source>
        <dbReference type="Proteomes" id="UP000273643"/>
    </source>
</evidence>
<dbReference type="InterPro" id="IPR002347">
    <property type="entry name" value="SDR_fam"/>
</dbReference>
<feature type="domain" description="Ketoreductase" evidence="3">
    <location>
        <begin position="6"/>
        <end position="175"/>
    </location>
</feature>
<dbReference type="PRINTS" id="PR00081">
    <property type="entry name" value="GDHRDH"/>
</dbReference>
<dbReference type="Pfam" id="PF00106">
    <property type="entry name" value="adh_short"/>
    <property type="match status" value="1"/>
</dbReference>
<keyword evidence="2" id="KW-0560">Oxidoreductase</keyword>
<dbReference type="InterPro" id="IPR057326">
    <property type="entry name" value="KR_dom"/>
</dbReference>
<dbReference type="NCBIfam" id="NF006565">
    <property type="entry name" value="PRK09072.1"/>
    <property type="match status" value="1"/>
</dbReference>
<keyword evidence="5" id="KW-1185">Reference proteome</keyword>
<dbReference type="InterPro" id="IPR036291">
    <property type="entry name" value="NAD(P)-bd_dom_sf"/>
</dbReference>
<dbReference type="GO" id="GO:0016020">
    <property type="term" value="C:membrane"/>
    <property type="evidence" value="ECO:0007669"/>
    <property type="project" value="TreeGrafter"/>
</dbReference>
<dbReference type="GO" id="GO:0016491">
    <property type="term" value="F:oxidoreductase activity"/>
    <property type="evidence" value="ECO:0007669"/>
    <property type="project" value="UniProtKB-KW"/>
</dbReference>
<dbReference type="PANTHER" id="PTHR44196">
    <property type="entry name" value="DEHYDROGENASE/REDUCTASE SDR FAMILY MEMBER 7B"/>
    <property type="match status" value="1"/>
</dbReference>
<dbReference type="InterPro" id="IPR020904">
    <property type="entry name" value="Sc_DH/Rdtase_CS"/>
</dbReference>
<evidence type="ECO:0000256" key="1">
    <source>
        <dbReference type="ARBA" id="ARBA00006484"/>
    </source>
</evidence>
<name>A0A3N1P1X5_9GAMM</name>
<dbReference type="PANTHER" id="PTHR44196:SF1">
    <property type="entry name" value="DEHYDROGENASE_REDUCTASE SDR FAMILY MEMBER 7B"/>
    <property type="match status" value="1"/>
</dbReference>
<dbReference type="PROSITE" id="PS00061">
    <property type="entry name" value="ADH_SHORT"/>
    <property type="match status" value="1"/>
</dbReference>
<comment type="caution">
    <text evidence="4">The sequence shown here is derived from an EMBL/GenBank/DDBJ whole genome shotgun (WGS) entry which is preliminary data.</text>
</comment>
<dbReference type="AlphaFoldDB" id="A0A3N1P1X5"/>
<evidence type="ECO:0000259" key="3">
    <source>
        <dbReference type="SMART" id="SM00822"/>
    </source>
</evidence>
<dbReference type="SMART" id="SM00822">
    <property type="entry name" value="PKS_KR"/>
    <property type="match status" value="1"/>
</dbReference>